<name>A0AA48L520_9TREE</name>
<dbReference type="AlphaFoldDB" id="A0AA48L520"/>
<dbReference type="Proteomes" id="UP001233271">
    <property type="component" value="Chromosome 4"/>
</dbReference>
<dbReference type="GeneID" id="85495989"/>
<feature type="region of interest" description="Disordered" evidence="1">
    <location>
        <begin position="57"/>
        <end position="82"/>
    </location>
</feature>
<reference evidence="2" key="1">
    <citation type="journal article" date="2023" name="BMC Genomics">
        <title>Chromosome-level genome assemblies of Cutaneotrichosporon spp. (Trichosporonales, Basidiomycota) reveal imbalanced evolution between nucleotide sequences and chromosome synteny.</title>
        <authorList>
            <person name="Kobayashi Y."/>
            <person name="Kayamori A."/>
            <person name="Aoki K."/>
            <person name="Shiwa Y."/>
            <person name="Matsutani M."/>
            <person name="Fujita N."/>
            <person name="Sugita T."/>
            <person name="Iwasaki W."/>
            <person name="Tanaka N."/>
            <person name="Takashima M."/>
        </authorList>
    </citation>
    <scope>NUCLEOTIDE SEQUENCE</scope>
    <source>
        <strain evidence="2">HIS019</strain>
    </source>
</reference>
<gene>
    <name evidence="2" type="ORF">CcaverHIS019_0409390</name>
</gene>
<feature type="compositionally biased region" description="Low complexity" evidence="1">
    <location>
        <begin position="59"/>
        <end position="82"/>
    </location>
</feature>
<accession>A0AA48L520</accession>
<dbReference type="KEGG" id="ccac:CcaHIS019_0409390"/>
<evidence type="ECO:0000313" key="3">
    <source>
        <dbReference type="Proteomes" id="UP001233271"/>
    </source>
</evidence>
<organism evidence="2 3">
    <name type="scientific">Cutaneotrichosporon cavernicola</name>
    <dbReference type="NCBI Taxonomy" id="279322"/>
    <lineage>
        <taxon>Eukaryota</taxon>
        <taxon>Fungi</taxon>
        <taxon>Dikarya</taxon>
        <taxon>Basidiomycota</taxon>
        <taxon>Agaricomycotina</taxon>
        <taxon>Tremellomycetes</taxon>
        <taxon>Trichosporonales</taxon>
        <taxon>Trichosporonaceae</taxon>
        <taxon>Cutaneotrichosporon</taxon>
    </lineage>
</organism>
<dbReference type="RefSeq" id="XP_060457384.1">
    <property type="nucleotide sequence ID" value="XM_060600829.1"/>
</dbReference>
<protein>
    <submittedName>
        <fullName evidence="2">Uncharacterized protein</fullName>
    </submittedName>
</protein>
<evidence type="ECO:0000256" key="1">
    <source>
        <dbReference type="SAM" id="MobiDB-lite"/>
    </source>
</evidence>
<dbReference type="EMBL" id="AP028215">
    <property type="protein sequence ID" value="BEI92119.1"/>
    <property type="molecule type" value="Genomic_DNA"/>
</dbReference>
<proteinExistence type="predicted"/>
<evidence type="ECO:0000313" key="2">
    <source>
        <dbReference type="EMBL" id="BEI92119.1"/>
    </source>
</evidence>
<sequence>MQSSFPSTPIGVPTLPERGRQRTATGTTPPSAHPCPQFADLVHSLYAAYRADSERRAVARSSSPGGIAAAANANATNSRSRS</sequence>
<feature type="region of interest" description="Disordered" evidence="1">
    <location>
        <begin position="1"/>
        <end position="35"/>
    </location>
</feature>
<keyword evidence="3" id="KW-1185">Reference proteome</keyword>